<dbReference type="Proteomes" id="UP000007819">
    <property type="component" value="Chromosome X"/>
</dbReference>
<evidence type="ECO:0000256" key="4">
    <source>
        <dbReference type="ARBA" id="ARBA00022695"/>
    </source>
</evidence>
<dbReference type="GO" id="GO:0003677">
    <property type="term" value="F:DNA binding"/>
    <property type="evidence" value="ECO:0007669"/>
    <property type="project" value="UniProtKB-KW"/>
</dbReference>
<evidence type="ECO:0000313" key="10">
    <source>
        <dbReference type="EnsemblMetazoa" id="XP_008187433.1"/>
    </source>
</evidence>
<keyword evidence="4" id="KW-0548">Nucleotidyltransferase</keyword>
<feature type="domain" description="DNA-directed DNA polymerase family B mitochondria/virus" evidence="9">
    <location>
        <begin position="38"/>
        <end position="198"/>
    </location>
</feature>
<dbReference type="Gene3D" id="3.30.420.10">
    <property type="entry name" value="Ribonuclease H-like superfamily/Ribonuclease H"/>
    <property type="match status" value="1"/>
</dbReference>
<dbReference type="EnsemblMetazoa" id="XM_008189211.1">
    <property type="protein sequence ID" value="XP_008187433.1"/>
    <property type="gene ID" value="LOC103310555"/>
</dbReference>
<dbReference type="KEGG" id="api:103310555"/>
<dbReference type="PANTHER" id="PTHR33568">
    <property type="entry name" value="DNA POLYMERASE"/>
    <property type="match status" value="1"/>
</dbReference>
<dbReference type="OrthoDB" id="6617419at2759"/>
<dbReference type="GO" id="GO:0006260">
    <property type="term" value="P:DNA replication"/>
    <property type="evidence" value="ECO:0007669"/>
    <property type="project" value="UniProtKB-KW"/>
</dbReference>
<name>A0A8R2FBE3_ACYPI</name>
<reference evidence="11" key="1">
    <citation type="submission" date="2010-06" db="EMBL/GenBank/DDBJ databases">
        <authorList>
            <person name="Jiang H."/>
            <person name="Abraham K."/>
            <person name="Ali S."/>
            <person name="Alsbrooks S.L."/>
            <person name="Anim B.N."/>
            <person name="Anosike U.S."/>
            <person name="Attaway T."/>
            <person name="Bandaranaike D.P."/>
            <person name="Battles P.K."/>
            <person name="Bell S.N."/>
            <person name="Bell A.V."/>
            <person name="Beltran B."/>
            <person name="Bickham C."/>
            <person name="Bustamante Y."/>
            <person name="Caleb T."/>
            <person name="Canada A."/>
            <person name="Cardenas V."/>
            <person name="Carter K."/>
            <person name="Chacko J."/>
            <person name="Chandrabose M.N."/>
            <person name="Chavez D."/>
            <person name="Chavez A."/>
            <person name="Chen L."/>
            <person name="Chu H.-S."/>
            <person name="Claassen K.J."/>
            <person name="Cockrell R."/>
            <person name="Collins M."/>
            <person name="Cooper J.A."/>
            <person name="Cree A."/>
            <person name="Curry S.M."/>
            <person name="Da Y."/>
            <person name="Dao M.D."/>
            <person name="Das B."/>
            <person name="Davila M.-L."/>
            <person name="Davy-Carroll L."/>
            <person name="Denson S."/>
            <person name="Dinh H."/>
            <person name="Ebong V.E."/>
            <person name="Edwards J.R."/>
            <person name="Egan A."/>
            <person name="El-Daye J."/>
            <person name="Escobedo L."/>
            <person name="Fernandez S."/>
            <person name="Fernando P.R."/>
            <person name="Flagg N."/>
            <person name="Forbes L.D."/>
            <person name="Fowler R.G."/>
            <person name="Fu Q."/>
            <person name="Gabisi R.A."/>
            <person name="Ganer J."/>
            <person name="Garbino Pronczuk A."/>
            <person name="Garcia R.M."/>
            <person name="Garner T."/>
            <person name="Garrett T.E."/>
            <person name="Gonzalez D.A."/>
            <person name="Hamid H."/>
            <person name="Hawkins E.S."/>
            <person name="Hirani K."/>
            <person name="Hogues M.E."/>
            <person name="Hollins B."/>
            <person name="Hsiao C.-H."/>
            <person name="Jabil R."/>
            <person name="James M.L."/>
            <person name="Jhangiani S.N."/>
            <person name="Johnson B."/>
            <person name="Johnson Q."/>
            <person name="Joshi V."/>
            <person name="Kalu J.B."/>
            <person name="Kam C."/>
            <person name="Kashfia A."/>
            <person name="Keebler J."/>
            <person name="Kisamo H."/>
            <person name="Kovar C.L."/>
            <person name="Lago L.A."/>
            <person name="Lai C.-Y."/>
            <person name="Laidlaw J."/>
            <person name="Lara F."/>
            <person name="Le T.-K."/>
            <person name="Lee S.L."/>
            <person name="Legall F.H."/>
            <person name="Lemon S.J."/>
            <person name="Lewis L.R."/>
            <person name="Li B."/>
            <person name="Liu Y."/>
            <person name="Liu Y.-S."/>
            <person name="Lopez J."/>
            <person name="Lozado R.J."/>
            <person name="Lu J."/>
            <person name="Madu R.C."/>
            <person name="Maheshwari M."/>
            <person name="Maheshwari R."/>
            <person name="Malloy K."/>
            <person name="Martinez E."/>
            <person name="Mathew T."/>
            <person name="Mercado I.C."/>
            <person name="Mercado C."/>
            <person name="Meyer B."/>
            <person name="Montgomery K."/>
            <person name="Morgan M.B."/>
            <person name="Munidasa M."/>
            <person name="Nazareth L.V."/>
            <person name="Nelson J."/>
            <person name="Ng B.M."/>
            <person name="Nguyen N.B."/>
            <person name="Nguyen P.Q."/>
            <person name="Nguyen T."/>
            <person name="Obregon M."/>
            <person name="Okwuonu G.O."/>
            <person name="Onwere C.G."/>
            <person name="Orozco G."/>
            <person name="Parra A."/>
            <person name="Patel S."/>
            <person name="Patil S."/>
            <person name="Perez A."/>
            <person name="Perez Y."/>
            <person name="Pham C."/>
            <person name="Primus E.L."/>
            <person name="Pu L.-L."/>
            <person name="Puazo M."/>
            <person name="Qin X."/>
            <person name="Quiroz J.B."/>
            <person name="Reese J."/>
            <person name="Richards S."/>
            <person name="Rives C.M."/>
            <person name="Robberts R."/>
            <person name="Ruiz S.J."/>
            <person name="Ruiz M.J."/>
            <person name="Santibanez J."/>
            <person name="Schneider B.W."/>
            <person name="Sisson I."/>
            <person name="Smith M."/>
            <person name="Sodergren E."/>
            <person name="Song X.-Z."/>
            <person name="Song B.B."/>
            <person name="Summersgill H."/>
            <person name="Thelus R."/>
            <person name="Thornton R.D."/>
            <person name="Trejos Z.Y."/>
            <person name="Usmani K."/>
            <person name="Vattathil S."/>
            <person name="Villasana D."/>
            <person name="Walker D.L."/>
            <person name="Wang S."/>
            <person name="Wang K."/>
            <person name="White C.S."/>
            <person name="Williams A.C."/>
            <person name="Williamson J."/>
            <person name="Wilson K."/>
            <person name="Woghiren I.O."/>
            <person name="Woodworth J.R."/>
            <person name="Worley K.C."/>
            <person name="Wright R.A."/>
            <person name="Wu W."/>
            <person name="Young L."/>
            <person name="Zhang L."/>
            <person name="Zhang J."/>
            <person name="Zhu Y."/>
            <person name="Muzny D.M."/>
            <person name="Weinstock G."/>
            <person name="Gibbs R.A."/>
        </authorList>
    </citation>
    <scope>NUCLEOTIDE SEQUENCE [LARGE SCALE GENOMIC DNA]</scope>
    <source>
        <strain evidence="11">LSR1</strain>
    </source>
</reference>
<evidence type="ECO:0000256" key="1">
    <source>
        <dbReference type="ARBA" id="ARBA00005755"/>
    </source>
</evidence>
<comment type="similarity">
    <text evidence="1">Belongs to the DNA polymerase type-B family.</text>
</comment>
<comment type="catalytic activity">
    <reaction evidence="8">
        <text>DNA(n) + a 2'-deoxyribonucleoside 5'-triphosphate = DNA(n+1) + diphosphate</text>
        <dbReference type="Rhea" id="RHEA:22508"/>
        <dbReference type="Rhea" id="RHEA-COMP:17339"/>
        <dbReference type="Rhea" id="RHEA-COMP:17340"/>
        <dbReference type="ChEBI" id="CHEBI:33019"/>
        <dbReference type="ChEBI" id="CHEBI:61560"/>
        <dbReference type="ChEBI" id="CHEBI:173112"/>
        <dbReference type="EC" id="2.7.7.7"/>
    </reaction>
</comment>
<dbReference type="AlphaFoldDB" id="A0A8R2FBE3"/>
<reference evidence="10" key="2">
    <citation type="submission" date="2022-06" db="UniProtKB">
        <authorList>
            <consortium name="EnsemblMetazoa"/>
        </authorList>
    </citation>
    <scope>IDENTIFICATION</scope>
</reference>
<evidence type="ECO:0000313" key="11">
    <source>
        <dbReference type="Proteomes" id="UP000007819"/>
    </source>
</evidence>
<sequence length="205" mass="23925">MVIAHDFEGRKYVFSTDDGGLANDTFCKWALSKEMKGTTYIAHNSKAYDTYFIIQYILKNMPTVKYEVIRNGSNVMMLEIKYGGLNIKFIDSHNFVQSRLSEFPKTFGLTEAKKGYFPHFFNTPENQNYVGPLPNKDHYGYNSMTMKHPAEFIDWHDELTNKNYVFDSQKELEEYCNSDVDILRRGCSELRKQFLDVCNIDPLNI</sequence>
<keyword evidence="3" id="KW-0808">Transferase</keyword>
<keyword evidence="5" id="KW-0235">DNA replication</keyword>
<dbReference type="GO" id="GO:0003887">
    <property type="term" value="F:DNA-directed DNA polymerase activity"/>
    <property type="evidence" value="ECO:0007669"/>
    <property type="project" value="UniProtKB-KW"/>
</dbReference>
<dbReference type="Pfam" id="PF03175">
    <property type="entry name" value="DNA_pol_B_2"/>
    <property type="match status" value="1"/>
</dbReference>
<dbReference type="InterPro" id="IPR004868">
    <property type="entry name" value="DNA-dir_DNA_pol_B_mt/vir"/>
</dbReference>
<evidence type="ECO:0000256" key="6">
    <source>
        <dbReference type="ARBA" id="ARBA00022932"/>
    </source>
</evidence>
<dbReference type="GO" id="GO:0000166">
    <property type="term" value="F:nucleotide binding"/>
    <property type="evidence" value="ECO:0007669"/>
    <property type="project" value="InterPro"/>
</dbReference>
<protein>
    <recommendedName>
        <fullName evidence="2">DNA-directed DNA polymerase</fullName>
        <ecNumber evidence="2">2.7.7.7</ecNumber>
    </recommendedName>
</protein>
<dbReference type="RefSeq" id="XP_008187433.1">
    <property type="nucleotide sequence ID" value="XM_008189211.1"/>
</dbReference>
<evidence type="ECO:0000256" key="3">
    <source>
        <dbReference type="ARBA" id="ARBA00022679"/>
    </source>
</evidence>
<dbReference type="GeneID" id="103310555"/>
<dbReference type="InterPro" id="IPR036397">
    <property type="entry name" value="RNaseH_sf"/>
</dbReference>
<evidence type="ECO:0000259" key="9">
    <source>
        <dbReference type="Pfam" id="PF03175"/>
    </source>
</evidence>
<dbReference type="SUPFAM" id="SSF53098">
    <property type="entry name" value="Ribonuclease H-like"/>
    <property type="match status" value="1"/>
</dbReference>
<accession>A0A8R2FBE3</accession>
<keyword evidence="7" id="KW-0238">DNA-binding</keyword>
<dbReference type="EC" id="2.7.7.7" evidence="2"/>
<dbReference type="PANTHER" id="PTHR33568:SF3">
    <property type="entry name" value="DNA-DIRECTED DNA POLYMERASE"/>
    <property type="match status" value="1"/>
</dbReference>
<evidence type="ECO:0000256" key="5">
    <source>
        <dbReference type="ARBA" id="ARBA00022705"/>
    </source>
</evidence>
<dbReference type="InterPro" id="IPR012337">
    <property type="entry name" value="RNaseH-like_sf"/>
</dbReference>
<organism evidence="10 11">
    <name type="scientific">Acyrthosiphon pisum</name>
    <name type="common">Pea aphid</name>
    <dbReference type="NCBI Taxonomy" id="7029"/>
    <lineage>
        <taxon>Eukaryota</taxon>
        <taxon>Metazoa</taxon>
        <taxon>Ecdysozoa</taxon>
        <taxon>Arthropoda</taxon>
        <taxon>Hexapoda</taxon>
        <taxon>Insecta</taxon>
        <taxon>Pterygota</taxon>
        <taxon>Neoptera</taxon>
        <taxon>Paraneoptera</taxon>
        <taxon>Hemiptera</taxon>
        <taxon>Sternorrhyncha</taxon>
        <taxon>Aphidomorpha</taxon>
        <taxon>Aphidoidea</taxon>
        <taxon>Aphididae</taxon>
        <taxon>Macrosiphini</taxon>
        <taxon>Acyrthosiphon</taxon>
    </lineage>
</organism>
<keyword evidence="6" id="KW-0239">DNA-directed DNA polymerase</keyword>
<proteinExistence type="inferred from homology"/>
<keyword evidence="11" id="KW-1185">Reference proteome</keyword>
<evidence type="ECO:0000256" key="2">
    <source>
        <dbReference type="ARBA" id="ARBA00012417"/>
    </source>
</evidence>
<evidence type="ECO:0000256" key="8">
    <source>
        <dbReference type="ARBA" id="ARBA00049244"/>
    </source>
</evidence>
<evidence type="ECO:0000256" key="7">
    <source>
        <dbReference type="ARBA" id="ARBA00023125"/>
    </source>
</evidence>